<evidence type="ECO:0000313" key="1">
    <source>
        <dbReference type="EMBL" id="MBA8932195.1"/>
    </source>
</evidence>
<accession>A0ABR6BZ99</accession>
<dbReference type="RefSeq" id="WP_182840714.1">
    <property type="nucleotide sequence ID" value="NZ_BAAABQ010000090.1"/>
</dbReference>
<name>A0ABR6BZ99_9PSEU</name>
<comment type="caution">
    <text evidence="1">The sequence shown here is derived from an EMBL/GenBank/DDBJ whole genome shotgun (WGS) entry which is preliminary data.</text>
</comment>
<dbReference type="Proteomes" id="UP000517916">
    <property type="component" value="Unassembled WGS sequence"/>
</dbReference>
<organism evidence="1 2">
    <name type="scientific">Kutzneria viridogrisea</name>
    <dbReference type="NCBI Taxonomy" id="47990"/>
    <lineage>
        <taxon>Bacteria</taxon>
        <taxon>Bacillati</taxon>
        <taxon>Actinomycetota</taxon>
        <taxon>Actinomycetes</taxon>
        <taxon>Pseudonocardiales</taxon>
        <taxon>Pseudonocardiaceae</taxon>
        <taxon>Kutzneria</taxon>
    </lineage>
</organism>
<reference evidence="1 2" key="1">
    <citation type="submission" date="2020-08" db="EMBL/GenBank/DDBJ databases">
        <title>Genomic Encyclopedia of Archaeal and Bacterial Type Strains, Phase II (KMG-II): from individual species to whole genera.</title>
        <authorList>
            <person name="Goeker M."/>
        </authorList>
    </citation>
    <scope>NUCLEOTIDE SEQUENCE [LARGE SCALE GENOMIC DNA]</scope>
    <source>
        <strain evidence="1 2">DSM 43850</strain>
    </source>
</reference>
<protein>
    <submittedName>
        <fullName evidence="1">Uncharacterized protein</fullName>
    </submittedName>
</protein>
<sequence>MSTPAAHSWTPWTCALSVGEALVDQHVADHPAWWATEEDRRPQTMTLIALVVRAEAAEHALVPQRPDDLGPLALDALRVRLTHHDAGELTAAPELGPGPGELGAAEHQALRTAARTDNPWWQELRTRAIAVVEAHTVVLATGAAGLATATIADWARARRAQLRQDRLDAAIDALGS</sequence>
<dbReference type="EMBL" id="JACJID010000011">
    <property type="protein sequence ID" value="MBA8932195.1"/>
    <property type="molecule type" value="Genomic_DNA"/>
</dbReference>
<gene>
    <name evidence="1" type="ORF">BC739_009454</name>
</gene>
<keyword evidence="2" id="KW-1185">Reference proteome</keyword>
<evidence type="ECO:0000313" key="2">
    <source>
        <dbReference type="Proteomes" id="UP000517916"/>
    </source>
</evidence>
<proteinExistence type="predicted"/>